<evidence type="ECO:0000313" key="1">
    <source>
        <dbReference type="EMBL" id="BCO26585.1"/>
    </source>
</evidence>
<evidence type="ECO:0000313" key="2">
    <source>
        <dbReference type="Proteomes" id="UP000824366"/>
    </source>
</evidence>
<keyword evidence="2" id="KW-1185">Reference proteome</keyword>
<protein>
    <submittedName>
        <fullName evidence="1">Uncharacterized protein</fullName>
    </submittedName>
</protein>
<organism evidence="1 2">
    <name type="scientific">Rhodoferax lithotrophicus</name>
    <dbReference type="NCBI Taxonomy" id="2798804"/>
    <lineage>
        <taxon>Bacteria</taxon>
        <taxon>Pseudomonadati</taxon>
        <taxon>Pseudomonadota</taxon>
        <taxon>Betaproteobacteria</taxon>
        <taxon>Burkholderiales</taxon>
        <taxon>Comamonadaceae</taxon>
        <taxon>Rhodoferax</taxon>
    </lineage>
</organism>
<reference evidence="1 2" key="1">
    <citation type="journal article" date="2021" name="Microbiol. Spectr.">
        <title>A Single Bacterium Capable of Oxidation and Reduction of Iron at Circumneutral pH.</title>
        <authorList>
            <person name="Kato S."/>
            <person name="Ohkuma M."/>
        </authorList>
    </citation>
    <scope>NUCLEOTIDE SEQUENCE [LARGE SCALE GENOMIC DNA]</scope>
    <source>
        <strain evidence="1 2">MIZ03</strain>
    </source>
</reference>
<dbReference type="EMBL" id="AP024238">
    <property type="protein sequence ID" value="BCO26585.1"/>
    <property type="molecule type" value="Genomic_DNA"/>
</dbReference>
<dbReference type="Proteomes" id="UP000824366">
    <property type="component" value="Chromosome"/>
</dbReference>
<accession>A0ABN6D3M8</accession>
<gene>
    <name evidence="1" type="ORF">MIZ03_1468</name>
</gene>
<sequence length="60" mass="6508">MICIRVHMNDRCQASNSSVSTSAMGRWTTMAVNIPMASVSLQESFTAKISMTATAAYLAY</sequence>
<proteinExistence type="predicted"/>
<name>A0ABN6D3M8_9BURK</name>